<keyword evidence="4" id="KW-1185">Reference proteome</keyword>
<dbReference type="EMBL" id="VDFW01000002">
    <property type="protein sequence ID" value="TNC28973.1"/>
    <property type="molecule type" value="Genomic_DNA"/>
</dbReference>
<dbReference type="GO" id="GO:0032259">
    <property type="term" value="P:methylation"/>
    <property type="evidence" value="ECO:0007669"/>
    <property type="project" value="UniProtKB-KW"/>
</dbReference>
<dbReference type="InterPro" id="IPR029063">
    <property type="entry name" value="SAM-dependent_MTases_sf"/>
</dbReference>
<comment type="caution">
    <text evidence="3">The sequence shown here is derived from an EMBL/GenBank/DDBJ whole genome shotgun (WGS) entry which is preliminary data.</text>
</comment>
<evidence type="ECO:0000256" key="2">
    <source>
        <dbReference type="ARBA" id="ARBA00022679"/>
    </source>
</evidence>
<dbReference type="OrthoDB" id="7063113at2"/>
<keyword evidence="1 3" id="KW-0489">Methyltransferase</keyword>
<evidence type="ECO:0000313" key="4">
    <source>
        <dbReference type="Proteomes" id="UP000305546"/>
    </source>
</evidence>
<dbReference type="GO" id="GO:0008168">
    <property type="term" value="F:methyltransferase activity"/>
    <property type="evidence" value="ECO:0007669"/>
    <property type="project" value="UniProtKB-KW"/>
</dbReference>
<dbReference type="Proteomes" id="UP000305546">
    <property type="component" value="Unassembled WGS sequence"/>
</dbReference>
<evidence type="ECO:0000256" key="1">
    <source>
        <dbReference type="ARBA" id="ARBA00022603"/>
    </source>
</evidence>
<name>A0A5C4M7W5_9PSEU</name>
<protein>
    <submittedName>
        <fullName evidence="3">Class I SAM-dependent methyltransferase</fullName>
    </submittedName>
</protein>
<dbReference type="SUPFAM" id="SSF53335">
    <property type="entry name" value="S-adenosyl-L-methionine-dependent methyltransferases"/>
    <property type="match status" value="1"/>
</dbReference>
<sequence length="308" mass="33148">MTDPAAFVAAASTANTTPSSILDRLPSRRAVPISRIPRVLLPRGSEAISPTGHYTGYVWVRNGLAPRQLATPEGRVLFHAVEPAMRVSRLLGQPTFEGLLVARHRMLDRLLAGAIERGEVGQVIEIAAGLSARGWRFSRRYDGLTYVEADLPRMAARKQRLLERLNGPAPRVATVDALATDGPSSIGALADSLDPSTGTAIVTEGLLNYFDFDTVTGMWHRFAEVLRRFPTGAYFADVVLRPHGDSFPSRVGAGLIAATVRGRVHLHFDTPEEAATALRAAGFPAADLMPAGTDDPGAKMVHVIDAWT</sequence>
<evidence type="ECO:0000313" key="3">
    <source>
        <dbReference type="EMBL" id="TNC28973.1"/>
    </source>
</evidence>
<accession>A0A5C4M7W5</accession>
<dbReference type="Gene3D" id="3.40.50.150">
    <property type="entry name" value="Vaccinia Virus protein VP39"/>
    <property type="match status" value="1"/>
</dbReference>
<dbReference type="AlphaFoldDB" id="A0A5C4M7W5"/>
<dbReference type="PANTHER" id="PTHR43619:SF2">
    <property type="entry name" value="S-ADENOSYL-L-METHIONINE-DEPENDENT METHYLTRANSFERASES SUPERFAMILY PROTEIN"/>
    <property type="match status" value="1"/>
</dbReference>
<dbReference type="Pfam" id="PF04072">
    <property type="entry name" value="LCM"/>
    <property type="match status" value="1"/>
</dbReference>
<keyword evidence="2 3" id="KW-0808">Transferase</keyword>
<organism evidence="3 4">
    <name type="scientific">Amycolatopsis alkalitolerans</name>
    <dbReference type="NCBI Taxonomy" id="2547244"/>
    <lineage>
        <taxon>Bacteria</taxon>
        <taxon>Bacillati</taxon>
        <taxon>Actinomycetota</taxon>
        <taxon>Actinomycetes</taxon>
        <taxon>Pseudonocardiales</taxon>
        <taxon>Pseudonocardiaceae</taxon>
        <taxon>Amycolatopsis</taxon>
    </lineage>
</organism>
<gene>
    <name evidence="3" type="ORF">FG385_02335</name>
</gene>
<proteinExistence type="predicted"/>
<dbReference type="InterPro" id="IPR007213">
    <property type="entry name" value="Ppm1/Ppm2/Tcmp"/>
</dbReference>
<reference evidence="3 4" key="1">
    <citation type="submission" date="2019-06" db="EMBL/GenBank/DDBJ databases">
        <title>Amycolatopsis alkalitolerans sp. nov., isolated from Gastrodia elata Blume.</title>
        <authorList>
            <person name="Narsing Rao M.P."/>
            <person name="Li W.J."/>
        </authorList>
    </citation>
    <scope>NUCLEOTIDE SEQUENCE [LARGE SCALE GENOMIC DNA]</scope>
    <source>
        <strain evidence="3 4">SYSUP0005</strain>
    </source>
</reference>
<dbReference type="PANTHER" id="PTHR43619">
    <property type="entry name" value="S-ADENOSYL-L-METHIONINE-DEPENDENT METHYLTRANSFERASE YKTD-RELATED"/>
    <property type="match status" value="1"/>
</dbReference>